<dbReference type="Proteomes" id="UP000318571">
    <property type="component" value="Chromosome 5"/>
</dbReference>
<feature type="signal peptide" evidence="4">
    <location>
        <begin position="1"/>
        <end position="19"/>
    </location>
</feature>
<accession>A0A553PHI3</accession>
<sequence length="356" mass="38865">MKVFITLGLFLSLGLLAQCAPQEKPAVPKAPSQPSLLENFNEVNPDGTYKFGYKASDGTFKSETKDKNGVVTGKYGFIDGDGQLKVVEYSSQNGTGFELLGAEQPTSIPAEASPASINQQQQQQQQFNPQPAVPTAQASASSQSSSPSSAPVKLSPQQLQAFQQAQQPPPTQNQLLTLQAQQNRIQAAQNAAKIARTQQVLSPQQQQQQLQQQQQQQGRQPTPFQGNPIQQQQQQQQQQPLTEQQILALQGRQPSAFQINSNQRQQVPQFSGQVQPQAQPQAVPQTRSQPAQTLAPLELTQEQLDFLSRQRQQISVVQDQIANARKAGAEFQLPSPFAPQAPAQQQRPLPGGVSPF</sequence>
<feature type="region of interest" description="Disordered" evidence="3">
    <location>
        <begin position="205"/>
        <end position="238"/>
    </location>
</feature>
<dbReference type="InterPro" id="IPR050468">
    <property type="entry name" value="Cuticle_Struct_Prot"/>
</dbReference>
<evidence type="ECO:0000256" key="3">
    <source>
        <dbReference type="SAM" id="MobiDB-lite"/>
    </source>
</evidence>
<evidence type="ECO:0000313" key="5">
    <source>
        <dbReference type="EMBL" id="TRY77139.1"/>
    </source>
</evidence>
<dbReference type="PROSITE" id="PS51155">
    <property type="entry name" value="CHIT_BIND_RR_2"/>
    <property type="match status" value="1"/>
</dbReference>
<dbReference type="PANTHER" id="PTHR10380">
    <property type="entry name" value="CUTICLE PROTEIN"/>
    <property type="match status" value="1"/>
</dbReference>
<dbReference type="EMBL" id="VCGU01000004">
    <property type="protein sequence ID" value="TRY77139.1"/>
    <property type="molecule type" value="Genomic_DNA"/>
</dbReference>
<dbReference type="AlphaFoldDB" id="A0A553PHI3"/>
<organism evidence="5 6">
    <name type="scientific">Tigriopus californicus</name>
    <name type="common">Marine copepod</name>
    <dbReference type="NCBI Taxonomy" id="6832"/>
    <lineage>
        <taxon>Eukaryota</taxon>
        <taxon>Metazoa</taxon>
        <taxon>Ecdysozoa</taxon>
        <taxon>Arthropoda</taxon>
        <taxon>Crustacea</taxon>
        <taxon>Multicrustacea</taxon>
        <taxon>Hexanauplia</taxon>
        <taxon>Copepoda</taxon>
        <taxon>Harpacticoida</taxon>
        <taxon>Harpacticidae</taxon>
        <taxon>Tigriopus</taxon>
    </lineage>
</organism>
<feature type="compositionally biased region" description="Low complexity" evidence="3">
    <location>
        <begin position="119"/>
        <end position="170"/>
    </location>
</feature>
<feature type="compositionally biased region" description="Low complexity" evidence="3">
    <location>
        <begin position="334"/>
        <end position="350"/>
    </location>
</feature>
<evidence type="ECO:0000256" key="2">
    <source>
        <dbReference type="PROSITE-ProRule" id="PRU00497"/>
    </source>
</evidence>
<feature type="compositionally biased region" description="Polar residues" evidence="3">
    <location>
        <begin position="261"/>
        <end position="272"/>
    </location>
</feature>
<keyword evidence="6" id="KW-1185">Reference proteome</keyword>
<dbReference type="PANTHER" id="PTHR10380:SF173">
    <property type="entry name" value="CUTICULAR PROTEIN 47EF, ISOFORM C-RELATED"/>
    <property type="match status" value="1"/>
</dbReference>
<evidence type="ECO:0000313" key="6">
    <source>
        <dbReference type="Proteomes" id="UP000318571"/>
    </source>
</evidence>
<evidence type="ECO:0000256" key="4">
    <source>
        <dbReference type="SAM" id="SignalP"/>
    </source>
</evidence>
<reference evidence="5 6" key="1">
    <citation type="journal article" date="2018" name="Nat. Ecol. Evol.">
        <title>Genomic signatures of mitonuclear coevolution across populations of Tigriopus californicus.</title>
        <authorList>
            <person name="Barreto F.S."/>
            <person name="Watson E.T."/>
            <person name="Lima T.G."/>
            <person name="Willett C.S."/>
            <person name="Edmands S."/>
            <person name="Li W."/>
            <person name="Burton R.S."/>
        </authorList>
    </citation>
    <scope>NUCLEOTIDE SEQUENCE [LARGE SCALE GENOMIC DNA]</scope>
    <source>
        <strain evidence="5 6">San Diego</strain>
    </source>
</reference>
<dbReference type="GO" id="GO:0062129">
    <property type="term" value="C:chitin-based extracellular matrix"/>
    <property type="evidence" value="ECO:0007669"/>
    <property type="project" value="TreeGrafter"/>
</dbReference>
<keyword evidence="1 2" id="KW-0193">Cuticle</keyword>
<protein>
    <submittedName>
        <fullName evidence="5">Uncharacterized protein</fullName>
    </submittedName>
</protein>
<evidence type="ECO:0000256" key="1">
    <source>
        <dbReference type="ARBA" id="ARBA00022460"/>
    </source>
</evidence>
<feature type="chain" id="PRO_5022029342" evidence="4">
    <location>
        <begin position="20"/>
        <end position="356"/>
    </location>
</feature>
<dbReference type="GO" id="GO:0008010">
    <property type="term" value="F:structural constituent of chitin-based larval cuticle"/>
    <property type="evidence" value="ECO:0007669"/>
    <property type="project" value="TreeGrafter"/>
</dbReference>
<comment type="caution">
    <text evidence="5">The sequence shown here is derived from an EMBL/GenBank/DDBJ whole genome shotgun (WGS) entry which is preliminary data.</text>
</comment>
<dbReference type="InterPro" id="IPR000618">
    <property type="entry name" value="Insect_cuticle"/>
</dbReference>
<keyword evidence="4" id="KW-0732">Signal</keyword>
<feature type="region of interest" description="Disordered" evidence="3">
    <location>
        <begin position="261"/>
        <end position="291"/>
    </location>
</feature>
<proteinExistence type="predicted"/>
<feature type="region of interest" description="Disordered" evidence="3">
    <location>
        <begin position="334"/>
        <end position="356"/>
    </location>
</feature>
<feature type="compositionally biased region" description="Low complexity" evidence="3">
    <location>
        <begin position="273"/>
        <end position="285"/>
    </location>
</feature>
<name>A0A553PHI3_TIGCA</name>
<feature type="non-terminal residue" evidence="5">
    <location>
        <position position="356"/>
    </location>
</feature>
<gene>
    <name evidence="5" type="ORF">TCAL_08009</name>
</gene>
<feature type="region of interest" description="Disordered" evidence="3">
    <location>
        <begin position="109"/>
        <end position="170"/>
    </location>
</feature>
<dbReference type="Pfam" id="PF00379">
    <property type="entry name" value="Chitin_bind_4"/>
    <property type="match status" value="1"/>
</dbReference>